<reference evidence="11" key="1">
    <citation type="submission" date="2024-06" db="EMBL/GenBank/DDBJ databases">
        <title>Draft Genome Sequence of Deinococcus sonorensis Type Strain KR-87, a Biofilm Producing Representative of the Genus Deinococcus.</title>
        <authorList>
            <person name="Boren L.S."/>
            <person name="Grosso R.A."/>
            <person name="Hugenberg-Cox A.N."/>
            <person name="Hill J.T.E."/>
            <person name="Albert C.M."/>
            <person name="Tuohy J.M."/>
        </authorList>
    </citation>
    <scope>NUCLEOTIDE SEQUENCE</scope>
    <source>
        <strain evidence="11">KR-87</strain>
    </source>
</reference>
<dbReference type="EMBL" id="CP158299">
    <property type="protein sequence ID" value="XBV86828.1"/>
    <property type="molecule type" value="Genomic_DNA"/>
</dbReference>
<keyword evidence="7 10" id="KW-1133">Transmembrane helix</keyword>
<dbReference type="PANTHER" id="PTHR32024:SF1">
    <property type="entry name" value="KTR SYSTEM POTASSIUM UPTAKE PROTEIN B"/>
    <property type="match status" value="1"/>
</dbReference>
<evidence type="ECO:0000256" key="5">
    <source>
        <dbReference type="ARBA" id="ARBA00022692"/>
    </source>
</evidence>
<evidence type="ECO:0000313" key="11">
    <source>
        <dbReference type="EMBL" id="XBV86828.1"/>
    </source>
</evidence>
<feature type="transmembrane region" description="Helical" evidence="10">
    <location>
        <begin position="364"/>
        <end position="385"/>
    </location>
</feature>
<accession>A0AAU7UEL9</accession>
<evidence type="ECO:0000256" key="9">
    <source>
        <dbReference type="ARBA" id="ARBA00023136"/>
    </source>
</evidence>
<keyword evidence="5 10" id="KW-0812">Transmembrane</keyword>
<name>A0AAU7UEL9_9DEIO</name>
<feature type="transmembrane region" description="Helical" evidence="10">
    <location>
        <begin position="301"/>
        <end position="319"/>
    </location>
</feature>
<feature type="transmembrane region" description="Helical" evidence="10">
    <location>
        <begin position="28"/>
        <end position="46"/>
    </location>
</feature>
<evidence type="ECO:0000256" key="1">
    <source>
        <dbReference type="ARBA" id="ARBA00004651"/>
    </source>
</evidence>
<evidence type="ECO:0000256" key="6">
    <source>
        <dbReference type="ARBA" id="ARBA00022958"/>
    </source>
</evidence>
<protein>
    <submittedName>
        <fullName evidence="11">TrkH family potassium uptake protein</fullName>
    </submittedName>
</protein>
<dbReference type="GO" id="GO:0015379">
    <property type="term" value="F:potassium:chloride symporter activity"/>
    <property type="evidence" value="ECO:0007669"/>
    <property type="project" value="InterPro"/>
</dbReference>
<dbReference type="NCBIfam" id="TIGR00933">
    <property type="entry name" value="2a38"/>
    <property type="match status" value="1"/>
</dbReference>
<dbReference type="RefSeq" id="WP_350244910.1">
    <property type="nucleotide sequence ID" value="NZ_CP158299.1"/>
</dbReference>
<keyword evidence="4" id="KW-0633">Potassium transport</keyword>
<feature type="transmembrane region" description="Helical" evidence="10">
    <location>
        <begin position="244"/>
        <end position="263"/>
    </location>
</feature>
<evidence type="ECO:0000256" key="7">
    <source>
        <dbReference type="ARBA" id="ARBA00022989"/>
    </source>
</evidence>
<dbReference type="InterPro" id="IPR003445">
    <property type="entry name" value="Cat_transpt"/>
</dbReference>
<organism evidence="11">
    <name type="scientific">Deinococcus sonorensis KR-87</name>
    <dbReference type="NCBI Taxonomy" id="694439"/>
    <lineage>
        <taxon>Bacteria</taxon>
        <taxon>Thermotogati</taxon>
        <taxon>Deinococcota</taxon>
        <taxon>Deinococci</taxon>
        <taxon>Deinococcales</taxon>
        <taxon>Deinococcaceae</taxon>
        <taxon>Deinococcus</taxon>
    </lineage>
</organism>
<evidence type="ECO:0000256" key="2">
    <source>
        <dbReference type="ARBA" id="ARBA00022448"/>
    </source>
</evidence>
<keyword evidence="3" id="KW-1003">Cell membrane</keyword>
<dbReference type="PANTHER" id="PTHR32024">
    <property type="entry name" value="TRK SYSTEM POTASSIUM UPTAKE PROTEIN TRKG-RELATED"/>
    <property type="match status" value="1"/>
</dbReference>
<sequence>MARPPDLRPASPRPFRRPLLARFSPPQLISLSFAVIILLGGLLLALPVSHQPGMTVGPLQAVFTATSALCVTGLNVLDPATTFSTFGQLVILLLIQLGGLGIITFGTVFALIVGRRINFSERIRLAQQVSAFSVGGVVPLIRNIFLYTFVIEASGTLLLALRFVPLEGWGRGLYYSVFHAVSAFNNAGFALYSDNLMGFRGDPLITLVIGGLIILGGMGFLVQLNVVAHLQQRRTNRLLIHSRIVLSMMAALLLIGTVLFAALEWTNPNTLGRLPLGEKLLTSFFQGVTPRTAGFNTLDYAAMRPATLFITIILMFIGANPGSTGGGIKTSTFFVMMGSAWSMVRGRGELVAFGRRLDRETVLRAMTVALLSIGLVNVMFLLMLTFNTDARLDFTRLFFETVSAFGTVGLSMNATPLTNPEQQLILIVLMYLGRIGPLTFAVAFNSRNKTADVRYPPERDILIG</sequence>
<evidence type="ECO:0000256" key="10">
    <source>
        <dbReference type="SAM" id="Phobius"/>
    </source>
</evidence>
<gene>
    <name evidence="11" type="ORF">ABOD76_11110</name>
</gene>
<keyword evidence="9 10" id="KW-0472">Membrane</keyword>
<dbReference type="KEGG" id="dsc:ABOD76_11110"/>
<feature type="transmembrane region" description="Helical" evidence="10">
    <location>
        <begin position="89"/>
        <end position="113"/>
    </location>
</feature>
<comment type="subcellular location">
    <subcellularLocation>
        <location evidence="1">Cell membrane</location>
        <topology evidence="1">Multi-pass membrane protein</topology>
    </subcellularLocation>
</comment>
<feature type="transmembrane region" description="Helical" evidence="10">
    <location>
        <begin position="147"/>
        <end position="165"/>
    </location>
</feature>
<keyword evidence="2" id="KW-0813">Transport</keyword>
<dbReference type="AlphaFoldDB" id="A0AAU7UEL9"/>
<evidence type="ECO:0000256" key="3">
    <source>
        <dbReference type="ARBA" id="ARBA00022475"/>
    </source>
</evidence>
<evidence type="ECO:0000256" key="8">
    <source>
        <dbReference type="ARBA" id="ARBA00023065"/>
    </source>
</evidence>
<evidence type="ECO:0000256" key="4">
    <source>
        <dbReference type="ARBA" id="ARBA00022538"/>
    </source>
</evidence>
<dbReference type="InterPro" id="IPR004772">
    <property type="entry name" value="TrkH"/>
</dbReference>
<dbReference type="Pfam" id="PF02386">
    <property type="entry name" value="TrkH"/>
    <property type="match status" value="1"/>
</dbReference>
<keyword evidence="8" id="KW-0406">Ion transport</keyword>
<proteinExistence type="predicted"/>
<keyword evidence="6" id="KW-0630">Potassium</keyword>
<dbReference type="GO" id="GO:0005886">
    <property type="term" value="C:plasma membrane"/>
    <property type="evidence" value="ECO:0007669"/>
    <property type="project" value="UniProtKB-SubCell"/>
</dbReference>
<feature type="transmembrane region" description="Helical" evidence="10">
    <location>
        <begin position="204"/>
        <end position="224"/>
    </location>
</feature>
<feature type="transmembrane region" description="Helical" evidence="10">
    <location>
        <begin position="58"/>
        <end position="77"/>
    </location>
</feature>
<feature type="transmembrane region" description="Helical" evidence="10">
    <location>
        <begin position="424"/>
        <end position="444"/>
    </location>
</feature>